<reference evidence="2 3" key="1">
    <citation type="submission" date="2024-06" db="EMBL/GenBank/DDBJ databases">
        <title>Sorghum-associated microbial communities from plants grown in Nebraska, USA.</title>
        <authorList>
            <person name="Schachtman D."/>
        </authorList>
    </citation>
    <scope>NUCLEOTIDE SEQUENCE [LARGE SCALE GENOMIC DNA]</scope>
    <source>
        <strain evidence="2 3">2814</strain>
    </source>
</reference>
<feature type="transmembrane region" description="Helical" evidence="1">
    <location>
        <begin position="7"/>
        <end position="27"/>
    </location>
</feature>
<name>A0ABV2R6Z7_9CAUL</name>
<feature type="transmembrane region" description="Helical" evidence="1">
    <location>
        <begin position="161"/>
        <end position="183"/>
    </location>
</feature>
<dbReference type="Proteomes" id="UP001549313">
    <property type="component" value="Unassembled WGS sequence"/>
</dbReference>
<protein>
    <recommendedName>
        <fullName evidence="4">DUF2306 domain-containing protein</fullName>
    </recommendedName>
</protein>
<keyword evidence="1" id="KW-1133">Transmembrane helix</keyword>
<keyword evidence="3" id="KW-1185">Reference proteome</keyword>
<keyword evidence="1" id="KW-0812">Transmembrane</keyword>
<evidence type="ECO:0008006" key="4">
    <source>
        <dbReference type="Google" id="ProtNLM"/>
    </source>
</evidence>
<evidence type="ECO:0000256" key="1">
    <source>
        <dbReference type="SAM" id="Phobius"/>
    </source>
</evidence>
<dbReference type="RefSeq" id="WP_354087310.1">
    <property type="nucleotide sequence ID" value="NZ_JBEPTF010000001.1"/>
</dbReference>
<gene>
    <name evidence="2" type="ORF">ABIE19_000264</name>
</gene>
<organism evidence="2 3">
    <name type="scientific">Brevundimonas faecalis</name>
    <dbReference type="NCBI Taxonomy" id="947378"/>
    <lineage>
        <taxon>Bacteria</taxon>
        <taxon>Pseudomonadati</taxon>
        <taxon>Pseudomonadota</taxon>
        <taxon>Alphaproteobacteria</taxon>
        <taxon>Caulobacterales</taxon>
        <taxon>Caulobacteraceae</taxon>
        <taxon>Brevundimonas</taxon>
    </lineage>
</organism>
<proteinExistence type="predicted"/>
<feature type="transmembrane region" description="Helical" evidence="1">
    <location>
        <begin position="225"/>
        <end position="250"/>
    </location>
</feature>
<feature type="transmembrane region" description="Helical" evidence="1">
    <location>
        <begin position="57"/>
        <end position="81"/>
    </location>
</feature>
<feature type="transmembrane region" description="Helical" evidence="1">
    <location>
        <begin position="93"/>
        <end position="112"/>
    </location>
</feature>
<sequence>MRRSGLIWFLVAAIGQGAFIWMILAHFGRRTLVGDFAGWNDKPLIKGYVTGDDAGNLMFAVHVLLAAIVTLGGLMQLIPALRRRAPGLHRWNGRVFLITAIIMALGGLWLTWGRETYLSLISAVAVSVDGVLILVFAALAWRTAVRRDFEAHRRWAMRTFLVVNGVWFLRVALMAWAIATGGLGMNQSLSGPADVVLQFCAYLLPLAVLEAYLRAGRSGDPAVKRLTAAGMILATAVTALGVFGAVAFMWGPYMI</sequence>
<feature type="transmembrane region" description="Helical" evidence="1">
    <location>
        <begin position="195"/>
        <end position="213"/>
    </location>
</feature>
<accession>A0ABV2R6Z7</accession>
<dbReference type="Pfam" id="PF10067">
    <property type="entry name" value="DUF2306"/>
    <property type="match status" value="1"/>
</dbReference>
<feature type="transmembrane region" description="Helical" evidence="1">
    <location>
        <begin position="118"/>
        <end position="141"/>
    </location>
</feature>
<dbReference type="InterPro" id="IPR018750">
    <property type="entry name" value="DUF2306_membrane"/>
</dbReference>
<dbReference type="EMBL" id="JBEPTF010000001">
    <property type="protein sequence ID" value="MET4682355.1"/>
    <property type="molecule type" value="Genomic_DNA"/>
</dbReference>
<comment type="caution">
    <text evidence="2">The sequence shown here is derived from an EMBL/GenBank/DDBJ whole genome shotgun (WGS) entry which is preliminary data.</text>
</comment>
<evidence type="ECO:0000313" key="3">
    <source>
        <dbReference type="Proteomes" id="UP001549313"/>
    </source>
</evidence>
<evidence type="ECO:0000313" key="2">
    <source>
        <dbReference type="EMBL" id="MET4682355.1"/>
    </source>
</evidence>
<keyword evidence="1" id="KW-0472">Membrane</keyword>